<keyword evidence="3" id="KW-0233">DNA recombination</keyword>
<dbReference type="EMBL" id="MHQD01000036">
    <property type="protein sequence ID" value="OGZ95337.1"/>
    <property type="molecule type" value="Genomic_DNA"/>
</dbReference>
<dbReference type="Gene3D" id="1.10.443.10">
    <property type="entry name" value="Intergrase catalytic core"/>
    <property type="match status" value="1"/>
</dbReference>
<sequence length="212" mass="24148">SLPTEKIKLPKEKRERLVKFLPLDQIEKLLGTPNTKTETGARDRAILETLFSTGLRVAELAALDRKQLAGAKNKTEFELSIIGKGSYPRIVYFSERALYWIKEYLLRRTDEDDALFIRLKGPTNAPLRLTTRGIEAIVQKYTKAAGLPVLATPHTIRHSFATDLMTQGVDIRTVQEFLGHRNIATTQVYTHVTSKRLRDIHKKFHGGRKLEN</sequence>
<dbReference type="InterPro" id="IPR002104">
    <property type="entry name" value="Integrase_catalytic"/>
</dbReference>
<evidence type="ECO:0000313" key="6">
    <source>
        <dbReference type="Proteomes" id="UP000178574"/>
    </source>
</evidence>
<comment type="subcellular location">
    <subcellularLocation>
        <location evidence="1">Cytoplasm</location>
    </subcellularLocation>
</comment>
<dbReference type="GO" id="GO:0005737">
    <property type="term" value="C:cytoplasm"/>
    <property type="evidence" value="ECO:0007669"/>
    <property type="project" value="UniProtKB-SubCell"/>
</dbReference>
<gene>
    <name evidence="5" type="ORF">A2847_03140</name>
</gene>
<proteinExistence type="predicted"/>
<dbReference type="GO" id="GO:0006310">
    <property type="term" value="P:DNA recombination"/>
    <property type="evidence" value="ECO:0007669"/>
    <property type="project" value="UniProtKB-KW"/>
</dbReference>
<dbReference type="InterPro" id="IPR013762">
    <property type="entry name" value="Integrase-like_cat_sf"/>
</dbReference>
<dbReference type="AlphaFoldDB" id="A0A1G2K7E2"/>
<evidence type="ECO:0000259" key="4">
    <source>
        <dbReference type="PROSITE" id="PS51898"/>
    </source>
</evidence>
<accession>A0A1G2K7E2</accession>
<evidence type="ECO:0000256" key="2">
    <source>
        <dbReference type="ARBA" id="ARBA00022908"/>
    </source>
</evidence>
<dbReference type="PANTHER" id="PTHR30349:SF77">
    <property type="entry name" value="TYROSINE RECOMBINASE XERC"/>
    <property type="match status" value="1"/>
</dbReference>
<dbReference type="Proteomes" id="UP000178574">
    <property type="component" value="Unassembled WGS sequence"/>
</dbReference>
<dbReference type="PANTHER" id="PTHR30349">
    <property type="entry name" value="PHAGE INTEGRASE-RELATED"/>
    <property type="match status" value="1"/>
</dbReference>
<dbReference type="GO" id="GO:0015074">
    <property type="term" value="P:DNA integration"/>
    <property type="evidence" value="ECO:0007669"/>
    <property type="project" value="UniProtKB-KW"/>
</dbReference>
<evidence type="ECO:0000256" key="1">
    <source>
        <dbReference type="ARBA" id="ARBA00004496"/>
    </source>
</evidence>
<dbReference type="InterPro" id="IPR011010">
    <property type="entry name" value="DNA_brk_join_enz"/>
</dbReference>
<name>A0A1G2K7E2_9BACT</name>
<dbReference type="SUPFAM" id="SSF56349">
    <property type="entry name" value="DNA breaking-rejoining enzymes"/>
    <property type="match status" value="1"/>
</dbReference>
<protein>
    <recommendedName>
        <fullName evidence="4">Tyr recombinase domain-containing protein</fullName>
    </recommendedName>
</protein>
<feature type="non-terminal residue" evidence="5">
    <location>
        <position position="1"/>
    </location>
</feature>
<organism evidence="5 6">
    <name type="scientific">Candidatus Sungbacteria bacterium RIFCSPHIGHO2_01_FULL_50_25</name>
    <dbReference type="NCBI Taxonomy" id="1802265"/>
    <lineage>
        <taxon>Bacteria</taxon>
        <taxon>Candidatus Sungiibacteriota</taxon>
    </lineage>
</organism>
<dbReference type="Pfam" id="PF00589">
    <property type="entry name" value="Phage_integrase"/>
    <property type="match status" value="1"/>
</dbReference>
<feature type="domain" description="Tyr recombinase" evidence="4">
    <location>
        <begin position="16"/>
        <end position="202"/>
    </location>
</feature>
<evidence type="ECO:0000313" key="5">
    <source>
        <dbReference type="EMBL" id="OGZ95337.1"/>
    </source>
</evidence>
<evidence type="ECO:0000256" key="3">
    <source>
        <dbReference type="ARBA" id="ARBA00023172"/>
    </source>
</evidence>
<comment type="caution">
    <text evidence="5">The sequence shown here is derived from an EMBL/GenBank/DDBJ whole genome shotgun (WGS) entry which is preliminary data.</text>
</comment>
<dbReference type="PROSITE" id="PS51898">
    <property type="entry name" value="TYR_RECOMBINASE"/>
    <property type="match status" value="1"/>
</dbReference>
<dbReference type="GO" id="GO:0003677">
    <property type="term" value="F:DNA binding"/>
    <property type="evidence" value="ECO:0007669"/>
    <property type="project" value="InterPro"/>
</dbReference>
<dbReference type="InterPro" id="IPR050090">
    <property type="entry name" value="Tyrosine_recombinase_XerCD"/>
</dbReference>
<keyword evidence="2" id="KW-0229">DNA integration</keyword>
<reference evidence="5 6" key="1">
    <citation type="journal article" date="2016" name="Nat. Commun.">
        <title>Thousands of microbial genomes shed light on interconnected biogeochemical processes in an aquifer system.</title>
        <authorList>
            <person name="Anantharaman K."/>
            <person name="Brown C.T."/>
            <person name="Hug L.A."/>
            <person name="Sharon I."/>
            <person name="Castelle C.J."/>
            <person name="Probst A.J."/>
            <person name="Thomas B.C."/>
            <person name="Singh A."/>
            <person name="Wilkins M.J."/>
            <person name="Karaoz U."/>
            <person name="Brodie E.L."/>
            <person name="Williams K.H."/>
            <person name="Hubbard S.S."/>
            <person name="Banfield J.F."/>
        </authorList>
    </citation>
    <scope>NUCLEOTIDE SEQUENCE [LARGE SCALE GENOMIC DNA]</scope>
</reference>